<organism evidence="1 2">
    <name type="scientific">Gonapodya prolifera (strain JEL478)</name>
    <name type="common">Monoblepharis prolifera</name>
    <dbReference type="NCBI Taxonomy" id="1344416"/>
    <lineage>
        <taxon>Eukaryota</taxon>
        <taxon>Fungi</taxon>
        <taxon>Fungi incertae sedis</taxon>
        <taxon>Chytridiomycota</taxon>
        <taxon>Chytridiomycota incertae sedis</taxon>
        <taxon>Monoblepharidomycetes</taxon>
        <taxon>Monoblepharidales</taxon>
        <taxon>Gonapodyaceae</taxon>
        <taxon>Gonapodya</taxon>
    </lineage>
</organism>
<dbReference type="AlphaFoldDB" id="A0A139ABD6"/>
<name>A0A139ABD6_GONPJ</name>
<proteinExistence type="predicted"/>
<dbReference type="EMBL" id="KQ965771">
    <property type="protein sequence ID" value="KXS14111.1"/>
    <property type="molecule type" value="Genomic_DNA"/>
</dbReference>
<sequence length="118" mass="13227">MNLFNLSTCKPNHISKSIEAIAATFPSVSELVIAFAAPKTTMWVQDRDTLTSIWRSALDTLPFLEVVRFEGLGLRSVMGSRTSRPAWKSFFEQVGQGRTLFVGHERDADVREPVVDEI</sequence>
<protein>
    <submittedName>
        <fullName evidence="1">Uncharacterized protein</fullName>
    </submittedName>
</protein>
<dbReference type="Proteomes" id="UP000070544">
    <property type="component" value="Unassembled WGS sequence"/>
</dbReference>
<feature type="non-terminal residue" evidence="1">
    <location>
        <position position="118"/>
    </location>
</feature>
<keyword evidence="2" id="KW-1185">Reference proteome</keyword>
<accession>A0A139ABD6</accession>
<gene>
    <name evidence="1" type="ORF">M427DRAFT_57891</name>
</gene>
<reference evidence="1 2" key="1">
    <citation type="journal article" date="2015" name="Genome Biol. Evol.">
        <title>Phylogenomic analyses indicate that early fungi evolved digesting cell walls of algal ancestors of land plants.</title>
        <authorList>
            <person name="Chang Y."/>
            <person name="Wang S."/>
            <person name="Sekimoto S."/>
            <person name="Aerts A.L."/>
            <person name="Choi C."/>
            <person name="Clum A."/>
            <person name="LaButti K.M."/>
            <person name="Lindquist E.A."/>
            <person name="Yee Ngan C."/>
            <person name="Ohm R.A."/>
            <person name="Salamov A.A."/>
            <person name="Grigoriev I.V."/>
            <person name="Spatafora J.W."/>
            <person name="Berbee M.L."/>
        </authorList>
    </citation>
    <scope>NUCLEOTIDE SEQUENCE [LARGE SCALE GENOMIC DNA]</scope>
    <source>
        <strain evidence="1 2">JEL478</strain>
    </source>
</reference>
<evidence type="ECO:0000313" key="1">
    <source>
        <dbReference type="EMBL" id="KXS14111.1"/>
    </source>
</evidence>
<evidence type="ECO:0000313" key="2">
    <source>
        <dbReference type="Proteomes" id="UP000070544"/>
    </source>
</evidence>